<name>A0A0A9GJE5_ARUDO</name>
<proteinExistence type="predicted"/>
<evidence type="ECO:0000313" key="1">
    <source>
        <dbReference type="EMBL" id="JAE25250.1"/>
    </source>
</evidence>
<sequence>MSALTWMVGLKQQTSSRIL</sequence>
<dbReference type="AlphaFoldDB" id="A0A0A9GJE5"/>
<organism evidence="1">
    <name type="scientific">Arundo donax</name>
    <name type="common">Giant reed</name>
    <name type="synonym">Donax arundinaceus</name>
    <dbReference type="NCBI Taxonomy" id="35708"/>
    <lineage>
        <taxon>Eukaryota</taxon>
        <taxon>Viridiplantae</taxon>
        <taxon>Streptophyta</taxon>
        <taxon>Embryophyta</taxon>
        <taxon>Tracheophyta</taxon>
        <taxon>Spermatophyta</taxon>
        <taxon>Magnoliopsida</taxon>
        <taxon>Liliopsida</taxon>
        <taxon>Poales</taxon>
        <taxon>Poaceae</taxon>
        <taxon>PACMAD clade</taxon>
        <taxon>Arundinoideae</taxon>
        <taxon>Arundineae</taxon>
        <taxon>Arundo</taxon>
    </lineage>
</organism>
<dbReference type="EMBL" id="GBRH01172646">
    <property type="protein sequence ID" value="JAE25250.1"/>
    <property type="molecule type" value="Transcribed_RNA"/>
</dbReference>
<protein>
    <submittedName>
        <fullName evidence="1">Uncharacterized protein</fullName>
    </submittedName>
</protein>
<reference evidence="1" key="1">
    <citation type="submission" date="2014-09" db="EMBL/GenBank/DDBJ databases">
        <authorList>
            <person name="Magalhaes I.L.F."/>
            <person name="Oliveira U."/>
            <person name="Santos F.R."/>
            <person name="Vidigal T.H.D.A."/>
            <person name="Brescovit A.D."/>
            <person name="Santos A.J."/>
        </authorList>
    </citation>
    <scope>NUCLEOTIDE SEQUENCE</scope>
    <source>
        <tissue evidence="1">Shoot tissue taken approximately 20 cm above the soil surface</tissue>
    </source>
</reference>
<reference evidence="1" key="2">
    <citation type="journal article" date="2015" name="Data Brief">
        <title>Shoot transcriptome of the giant reed, Arundo donax.</title>
        <authorList>
            <person name="Barrero R.A."/>
            <person name="Guerrero F.D."/>
            <person name="Moolhuijzen P."/>
            <person name="Goolsby J.A."/>
            <person name="Tidwell J."/>
            <person name="Bellgard S.E."/>
            <person name="Bellgard M.I."/>
        </authorList>
    </citation>
    <scope>NUCLEOTIDE SEQUENCE</scope>
    <source>
        <tissue evidence="1">Shoot tissue taken approximately 20 cm above the soil surface</tissue>
    </source>
</reference>
<accession>A0A0A9GJE5</accession>